<dbReference type="EMBL" id="KN832908">
    <property type="protein sequence ID" value="KIM92712.1"/>
    <property type="molecule type" value="Genomic_DNA"/>
</dbReference>
<gene>
    <name evidence="1" type="ORF">OIDMADRAFT_36378</name>
</gene>
<evidence type="ECO:0000313" key="2">
    <source>
        <dbReference type="Proteomes" id="UP000054321"/>
    </source>
</evidence>
<proteinExistence type="predicted"/>
<protein>
    <submittedName>
        <fullName evidence="1">Uncharacterized protein</fullName>
    </submittedName>
</protein>
<organism evidence="1 2">
    <name type="scientific">Oidiodendron maius (strain Zn)</name>
    <dbReference type="NCBI Taxonomy" id="913774"/>
    <lineage>
        <taxon>Eukaryota</taxon>
        <taxon>Fungi</taxon>
        <taxon>Dikarya</taxon>
        <taxon>Ascomycota</taxon>
        <taxon>Pezizomycotina</taxon>
        <taxon>Leotiomycetes</taxon>
        <taxon>Leotiomycetes incertae sedis</taxon>
        <taxon>Myxotrichaceae</taxon>
        <taxon>Oidiodendron</taxon>
    </lineage>
</organism>
<evidence type="ECO:0000313" key="1">
    <source>
        <dbReference type="EMBL" id="KIM92712.1"/>
    </source>
</evidence>
<dbReference type="InParanoid" id="A0A0C3CSR0"/>
<reference evidence="2" key="2">
    <citation type="submission" date="2015-01" db="EMBL/GenBank/DDBJ databases">
        <title>Evolutionary Origins and Diversification of the Mycorrhizal Mutualists.</title>
        <authorList>
            <consortium name="DOE Joint Genome Institute"/>
            <consortium name="Mycorrhizal Genomics Consortium"/>
            <person name="Kohler A."/>
            <person name="Kuo A."/>
            <person name="Nagy L.G."/>
            <person name="Floudas D."/>
            <person name="Copeland A."/>
            <person name="Barry K.W."/>
            <person name="Cichocki N."/>
            <person name="Veneault-Fourrey C."/>
            <person name="LaButti K."/>
            <person name="Lindquist E.A."/>
            <person name="Lipzen A."/>
            <person name="Lundell T."/>
            <person name="Morin E."/>
            <person name="Murat C."/>
            <person name="Riley R."/>
            <person name="Ohm R."/>
            <person name="Sun H."/>
            <person name="Tunlid A."/>
            <person name="Henrissat B."/>
            <person name="Grigoriev I.V."/>
            <person name="Hibbett D.S."/>
            <person name="Martin F."/>
        </authorList>
    </citation>
    <scope>NUCLEOTIDE SEQUENCE [LARGE SCALE GENOMIC DNA]</scope>
    <source>
        <strain evidence="2">Zn</strain>
    </source>
</reference>
<dbReference type="HOGENOM" id="CLU_1475584_0_0_1"/>
<dbReference type="Proteomes" id="UP000054321">
    <property type="component" value="Unassembled WGS sequence"/>
</dbReference>
<dbReference type="AlphaFoldDB" id="A0A0C3CSR0"/>
<accession>A0A0C3CSR0</accession>
<keyword evidence="2" id="KW-1185">Reference proteome</keyword>
<sequence length="183" mass="20760">MTYISIMYNNRYRVDYPDEDEPGDDIEEVDKSYQEVLAPTPFSTSGPSFSAVTMIPNRPPPWPNEFCDIYTAPFPQNIQNQSDNHIPSDNGLYTPLRLPPQGVVDLDPSRRALPSFMYQLPQPNIYSRENGMPSRVPTPASASPQPLIPLTSPYRVPLPISEHQFKISGYLPQPSLSRVYFQE</sequence>
<reference evidence="1 2" key="1">
    <citation type="submission" date="2014-04" db="EMBL/GenBank/DDBJ databases">
        <authorList>
            <consortium name="DOE Joint Genome Institute"/>
            <person name="Kuo A."/>
            <person name="Martino E."/>
            <person name="Perotto S."/>
            <person name="Kohler A."/>
            <person name="Nagy L.G."/>
            <person name="Floudas D."/>
            <person name="Copeland A."/>
            <person name="Barry K.W."/>
            <person name="Cichocki N."/>
            <person name="Veneault-Fourrey C."/>
            <person name="LaButti K."/>
            <person name="Lindquist E.A."/>
            <person name="Lipzen A."/>
            <person name="Lundell T."/>
            <person name="Morin E."/>
            <person name="Murat C."/>
            <person name="Sun H."/>
            <person name="Tunlid A."/>
            <person name="Henrissat B."/>
            <person name="Grigoriev I.V."/>
            <person name="Hibbett D.S."/>
            <person name="Martin F."/>
            <person name="Nordberg H.P."/>
            <person name="Cantor M.N."/>
            <person name="Hua S.X."/>
        </authorList>
    </citation>
    <scope>NUCLEOTIDE SEQUENCE [LARGE SCALE GENOMIC DNA]</scope>
    <source>
        <strain evidence="1 2">Zn</strain>
    </source>
</reference>
<name>A0A0C3CSR0_OIDMZ</name>